<protein>
    <submittedName>
        <fullName evidence="1">LuxR C-terminal-related transcriptional regulator</fullName>
    </submittedName>
</protein>
<keyword evidence="2" id="KW-1185">Reference proteome</keyword>
<sequence length="468" mass="50430">MTELDQPHDAAAALEALEAARIERARLGELGRWSEAGEAALGTLRQVLSCASPDIVGPDLGGLVYVAGSPRPGIQHSARHGHPVPPERLSATQAMLLVNHGTEPQLAAELAHRALKSFNWRDVGSFWYSILTLVYLDEGEAAQFHLDRATTRSGWAKSTAVPVLRARVAAVNGDPVTAAKLLVPFVTQGGPDQFTEVAVAWAIEALVELGELDRADDLLRRHSLSGSLEAVFDRAEVLAARGLLSMAIGNPESAYDDFIACGRELARWGVTNPAVIPWRSRAALSAAATGRATVALPLAEDELSSSRRWGTARAIGTALRAVGLVDIGGRDIDLLKKAIDVLARSGARSTLMQAQYELAVKLKIEGRHDEVQLALRDFRETAVATGNESWIERADDTMRRWSETGDTAKVSAKERKVANLAQAGLSNGEIAKRLHLTTSTVEFHLSNIYRKLAISGRGELRSILVPIL</sequence>
<evidence type="ECO:0000313" key="2">
    <source>
        <dbReference type="Proteomes" id="UP001456344"/>
    </source>
</evidence>
<accession>A0ACD5BDF4</accession>
<organism evidence="1 2">
    <name type="scientific">Amycolatopsis coloradensis</name>
    <dbReference type="NCBI Taxonomy" id="76021"/>
    <lineage>
        <taxon>Bacteria</taxon>
        <taxon>Bacillati</taxon>
        <taxon>Actinomycetota</taxon>
        <taxon>Actinomycetes</taxon>
        <taxon>Pseudonocardiales</taxon>
        <taxon>Pseudonocardiaceae</taxon>
        <taxon>Amycolatopsis</taxon>
    </lineage>
</organism>
<gene>
    <name evidence="1" type="ORF">LCL61_18180</name>
</gene>
<evidence type="ECO:0000313" key="1">
    <source>
        <dbReference type="EMBL" id="WYW17479.1"/>
    </source>
</evidence>
<dbReference type="Proteomes" id="UP001456344">
    <property type="component" value="Chromosome"/>
</dbReference>
<reference evidence="1" key="1">
    <citation type="submission" date="2023-10" db="EMBL/GenBank/DDBJ databases">
        <title>Whole genome sequencing of actinobacterial strain Amycolatopsis sp. (BCA-696) identifies the underlying plant growth-promoting genes.</title>
        <authorList>
            <person name="Gandham P."/>
            <person name="Vadla N."/>
            <person name="Saji A."/>
            <person name="Srinivas V."/>
            <person name="Ruperao P."/>
            <person name="Selvanayagam S."/>
            <person name="Saxena R.K."/>
            <person name="Rathore A."/>
            <person name="Gopalakrishnan S."/>
            <person name="Thakur V."/>
        </authorList>
    </citation>
    <scope>NUCLEOTIDE SEQUENCE</scope>
    <source>
        <strain evidence="1">BCA-696</strain>
    </source>
</reference>
<name>A0ACD5BDF4_9PSEU</name>
<dbReference type="EMBL" id="CP150484">
    <property type="protein sequence ID" value="WYW17479.1"/>
    <property type="molecule type" value="Genomic_DNA"/>
</dbReference>
<proteinExistence type="predicted"/>